<feature type="transmembrane region" description="Helical" evidence="1">
    <location>
        <begin position="84"/>
        <end position="107"/>
    </location>
</feature>
<dbReference type="OrthoDB" id="4484645at2"/>
<evidence type="ECO:0000313" key="4">
    <source>
        <dbReference type="Proteomes" id="UP000295063"/>
    </source>
</evidence>
<dbReference type="InterPro" id="IPR058279">
    <property type="entry name" value="DUF7973"/>
</dbReference>
<sequence>MFAFNELAAAFGGGVFAAAVGGLPAFIMCGILVLINNPDMAFGPYFGPHISFAAGVAAAAYAGKKDLTAGNDILTPLIKYNNGPVLVIGGIFGAGGLIIQKLLAGAAVPTDTVALTVGLSGIVARLIFGNGKLFGAYTLPDRSSAAALLVLGLGVGLISAYATIVTKNVILGFGIAATSLILVQFMGVGPVTHHLALPAAVAAAATGSLWFGALFGILGAFVGDFVGKTFNSGNTHVDPPAITIAVLTTIVLLFLS</sequence>
<proteinExistence type="predicted"/>
<feature type="transmembrane region" description="Helical" evidence="1">
    <location>
        <begin position="237"/>
        <end position="255"/>
    </location>
</feature>
<accession>A0A4R1Q3M3</accession>
<keyword evidence="1" id="KW-1133">Transmembrane helix</keyword>
<comment type="caution">
    <text evidence="3">The sequence shown here is derived from an EMBL/GenBank/DDBJ whole genome shotgun (WGS) entry which is preliminary data.</text>
</comment>
<feature type="domain" description="DUF7973" evidence="2">
    <location>
        <begin position="40"/>
        <end position="130"/>
    </location>
</feature>
<protein>
    <recommendedName>
        <fullName evidence="2">DUF7973 domain-containing protein</fullName>
    </recommendedName>
</protein>
<evidence type="ECO:0000256" key="1">
    <source>
        <dbReference type="SAM" id="Phobius"/>
    </source>
</evidence>
<name>A0A4R1Q3M3_9FIRM</name>
<dbReference type="AlphaFoldDB" id="A0A4R1Q3M3"/>
<feature type="transmembrane region" description="Helical" evidence="1">
    <location>
        <begin position="7"/>
        <end position="35"/>
    </location>
</feature>
<gene>
    <name evidence="3" type="ORF">EV210_102268</name>
</gene>
<dbReference type="RefSeq" id="WP_132075742.1">
    <property type="nucleotide sequence ID" value="NZ_DAIMLW010000012.1"/>
</dbReference>
<keyword evidence="4" id="KW-1185">Reference proteome</keyword>
<dbReference type="EMBL" id="SLUI01000002">
    <property type="protein sequence ID" value="TCL39353.1"/>
    <property type="molecule type" value="Genomic_DNA"/>
</dbReference>
<feature type="domain" description="DUF7973" evidence="2">
    <location>
        <begin position="139"/>
        <end position="252"/>
    </location>
</feature>
<feature type="transmembrane region" description="Helical" evidence="1">
    <location>
        <begin position="41"/>
        <end position="63"/>
    </location>
</feature>
<dbReference type="Pfam" id="PF25928">
    <property type="entry name" value="DUF7973"/>
    <property type="match status" value="2"/>
</dbReference>
<organism evidence="3 4">
    <name type="scientific">Anaerospora hongkongensis</name>
    <dbReference type="NCBI Taxonomy" id="244830"/>
    <lineage>
        <taxon>Bacteria</taxon>
        <taxon>Bacillati</taxon>
        <taxon>Bacillota</taxon>
        <taxon>Negativicutes</taxon>
        <taxon>Selenomonadales</taxon>
        <taxon>Sporomusaceae</taxon>
        <taxon>Anaerospora</taxon>
    </lineage>
</organism>
<keyword evidence="1" id="KW-0812">Transmembrane</keyword>
<reference evidence="3 4" key="1">
    <citation type="submission" date="2019-03" db="EMBL/GenBank/DDBJ databases">
        <title>Genomic Encyclopedia of Type Strains, Phase IV (KMG-IV): sequencing the most valuable type-strain genomes for metagenomic binning, comparative biology and taxonomic classification.</title>
        <authorList>
            <person name="Goeker M."/>
        </authorList>
    </citation>
    <scope>NUCLEOTIDE SEQUENCE [LARGE SCALE GENOMIC DNA]</scope>
    <source>
        <strain evidence="3 4">DSM 15969</strain>
    </source>
</reference>
<evidence type="ECO:0000313" key="3">
    <source>
        <dbReference type="EMBL" id="TCL39353.1"/>
    </source>
</evidence>
<feature type="transmembrane region" description="Helical" evidence="1">
    <location>
        <begin position="195"/>
        <end position="217"/>
    </location>
</feature>
<evidence type="ECO:0000259" key="2">
    <source>
        <dbReference type="Pfam" id="PF25928"/>
    </source>
</evidence>
<feature type="transmembrane region" description="Helical" evidence="1">
    <location>
        <begin position="170"/>
        <end position="188"/>
    </location>
</feature>
<keyword evidence="1" id="KW-0472">Membrane</keyword>
<feature type="transmembrane region" description="Helical" evidence="1">
    <location>
        <begin position="113"/>
        <end position="133"/>
    </location>
</feature>
<feature type="transmembrane region" description="Helical" evidence="1">
    <location>
        <begin position="145"/>
        <end position="164"/>
    </location>
</feature>
<dbReference type="Proteomes" id="UP000295063">
    <property type="component" value="Unassembled WGS sequence"/>
</dbReference>